<evidence type="ECO:0000313" key="1">
    <source>
        <dbReference type="EMBL" id="GAA0859923.1"/>
    </source>
</evidence>
<keyword evidence="2" id="KW-1185">Reference proteome</keyword>
<evidence type="ECO:0000313" key="2">
    <source>
        <dbReference type="Proteomes" id="UP001500359"/>
    </source>
</evidence>
<dbReference type="Proteomes" id="UP001500359">
    <property type="component" value="Unassembled WGS sequence"/>
</dbReference>
<proteinExistence type="predicted"/>
<comment type="caution">
    <text evidence="1">The sequence shown here is derived from an EMBL/GenBank/DDBJ whole genome shotgun (WGS) entry which is preliminary data.</text>
</comment>
<evidence type="ECO:0008006" key="3">
    <source>
        <dbReference type="Google" id="ProtNLM"/>
    </source>
</evidence>
<dbReference type="EMBL" id="BAAAFD010000016">
    <property type="protein sequence ID" value="GAA0859923.1"/>
    <property type="molecule type" value="Genomic_DNA"/>
</dbReference>
<protein>
    <recommendedName>
        <fullName evidence="3">DUF1835 domain-containing protein</fullName>
    </recommendedName>
</protein>
<organism evidence="1 2">
    <name type="scientific">Aliiglaciecola litoralis</name>
    <dbReference type="NCBI Taxonomy" id="582857"/>
    <lineage>
        <taxon>Bacteria</taxon>
        <taxon>Pseudomonadati</taxon>
        <taxon>Pseudomonadota</taxon>
        <taxon>Gammaproteobacteria</taxon>
        <taxon>Alteromonadales</taxon>
        <taxon>Alteromonadaceae</taxon>
        <taxon>Aliiglaciecola</taxon>
    </lineage>
</organism>
<name>A0ABN1LTI7_9ALTE</name>
<gene>
    <name evidence="1" type="ORF">GCM10009114_35230</name>
</gene>
<accession>A0ABN1LTI7</accession>
<sequence>MDLFKVAGIVGTYLPWRDVLHMGPVPAGHSLEELSIVRADFIASMGWGKKSQLANDFETRDQTLASAEKFDKVLLWFEHDLYDQLQLLQVLAWFADYPDMISKLSLINPATHLGRLSPSEIAQLLNTQQDVTASQYELAAQAWQAFTRADLSEWANLLNQDTSTLPFLHNAIARSLGEIPDKRTGLTLTETLILMLVQEGADQAQTLFKLYCEKEQNEFHGDLSFFWYVQQLIDDKPAMLNVQDGRYKLTELAHLILEGKQAWQRQYSKPHWLGGFCISSAD</sequence>
<reference evidence="1 2" key="1">
    <citation type="journal article" date="2019" name="Int. J. Syst. Evol. Microbiol.">
        <title>The Global Catalogue of Microorganisms (GCM) 10K type strain sequencing project: providing services to taxonomists for standard genome sequencing and annotation.</title>
        <authorList>
            <consortium name="The Broad Institute Genomics Platform"/>
            <consortium name="The Broad Institute Genome Sequencing Center for Infectious Disease"/>
            <person name="Wu L."/>
            <person name="Ma J."/>
        </authorList>
    </citation>
    <scope>NUCLEOTIDE SEQUENCE [LARGE SCALE GENOMIC DNA]</scope>
    <source>
        <strain evidence="1 2">JCM 15896</strain>
    </source>
</reference>